<proteinExistence type="predicted"/>
<dbReference type="Proteomes" id="UP000221202">
    <property type="component" value="Segment"/>
</dbReference>
<protein>
    <submittedName>
        <fullName evidence="1">Uncharacterized protein</fullName>
    </submittedName>
</protein>
<name>A0A222ZLP7_9CAUD</name>
<sequence length="99" mass="9507">MNRNMIAAGIGALLAAAAMMLHAPTAAAAPAFCAKHSPTHYIHACAQGTGGAPKPVLCPEGVCEPSESASGGLDLGKVLRGVLGAKPASGGDAGGGDSE</sequence>
<dbReference type="GeneID" id="60323283"/>
<gene>
    <name evidence="1" type="primary">74</name>
    <name evidence="1" type="ORF">SEA_AMGINE_74</name>
</gene>
<dbReference type="EMBL" id="MF324915">
    <property type="protein sequence ID" value="ASR85674.1"/>
    <property type="molecule type" value="Genomic_DNA"/>
</dbReference>
<organism evidence="1 2">
    <name type="scientific">Mycobacterium phage Amgine</name>
    <dbReference type="NCBI Taxonomy" id="2015817"/>
    <lineage>
        <taxon>Viruses</taxon>
        <taxon>Duplodnaviria</taxon>
        <taxon>Heunggongvirae</taxon>
        <taxon>Uroviricota</taxon>
        <taxon>Caudoviricetes</taxon>
        <taxon>Weiservirinae</taxon>
        <taxon>Amginevirus</taxon>
        <taxon>Amginevirus amgine</taxon>
    </lineage>
</organism>
<reference evidence="1 2" key="1">
    <citation type="submission" date="2017-06" db="EMBL/GenBank/DDBJ databases">
        <authorList>
            <person name="Chamberlain C."/>
            <person name="Harders C."/>
            <person name="Smith S."/>
            <person name="Stukey J."/>
            <person name="Best A."/>
            <person name="Garlena R.A."/>
            <person name="Russell D.A."/>
            <person name="Pope W.H."/>
            <person name="Jacobs-Sera D."/>
            <person name="Hendrix R.W."/>
            <person name="Hatfull G.F."/>
        </authorList>
    </citation>
    <scope>NUCLEOTIDE SEQUENCE [LARGE SCALE GENOMIC DNA]</scope>
</reference>
<evidence type="ECO:0000313" key="2">
    <source>
        <dbReference type="Proteomes" id="UP000221202"/>
    </source>
</evidence>
<keyword evidence="2" id="KW-1185">Reference proteome</keyword>
<evidence type="ECO:0000313" key="1">
    <source>
        <dbReference type="EMBL" id="ASR85674.1"/>
    </source>
</evidence>
<dbReference type="RefSeq" id="YP_009951842.1">
    <property type="nucleotide sequence ID" value="NC_051605.1"/>
</dbReference>
<dbReference type="KEGG" id="vg:60323283"/>
<accession>A0A222ZLP7</accession>